<evidence type="ECO:0000313" key="5">
    <source>
        <dbReference type="EMBL" id="KNC32601.1"/>
    </source>
</evidence>
<dbReference type="SMART" id="SM00164">
    <property type="entry name" value="TBC"/>
    <property type="match status" value="1"/>
</dbReference>
<dbReference type="STRING" id="7375.A0A0L0CK22"/>
<comment type="function">
    <text evidence="2">May act as a GTPase-activating protein for Rab family protein(s).</text>
</comment>
<dbReference type="Gene3D" id="1.10.8.270">
    <property type="entry name" value="putative rabgap domain of human tbc1 domain family member 14 like domains"/>
    <property type="match status" value="1"/>
</dbReference>
<dbReference type="OMA" id="CQDSEYE"/>
<dbReference type="Proteomes" id="UP000037069">
    <property type="component" value="Unassembled WGS sequence"/>
</dbReference>
<dbReference type="GO" id="GO:0005096">
    <property type="term" value="F:GTPase activator activity"/>
    <property type="evidence" value="ECO:0007669"/>
    <property type="project" value="UniProtKB-KW"/>
</dbReference>
<dbReference type="GO" id="GO:0071889">
    <property type="term" value="F:14-3-3 protein binding"/>
    <property type="evidence" value="ECO:0007669"/>
    <property type="project" value="UniProtKB-ARBA"/>
</dbReference>
<dbReference type="Pfam" id="PF00566">
    <property type="entry name" value="RabGAP-TBC"/>
    <property type="match status" value="1"/>
</dbReference>
<proteinExistence type="predicted"/>
<reference evidence="5 6" key="1">
    <citation type="journal article" date="2015" name="Nat. Commun.">
        <title>Lucilia cuprina genome unlocks parasitic fly biology to underpin future interventions.</title>
        <authorList>
            <person name="Anstead C.A."/>
            <person name="Korhonen P.K."/>
            <person name="Young N.D."/>
            <person name="Hall R.S."/>
            <person name="Jex A.R."/>
            <person name="Murali S.C."/>
            <person name="Hughes D.S."/>
            <person name="Lee S.F."/>
            <person name="Perry T."/>
            <person name="Stroehlein A.J."/>
            <person name="Ansell B.R."/>
            <person name="Breugelmans B."/>
            <person name="Hofmann A."/>
            <person name="Qu J."/>
            <person name="Dugan S."/>
            <person name="Lee S.L."/>
            <person name="Chao H."/>
            <person name="Dinh H."/>
            <person name="Han Y."/>
            <person name="Doddapaneni H.V."/>
            <person name="Worley K.C."/>
            <person name="Muzny D.M."/>
            <person name="Ioannidis P."/>
            <person name="Waterhouse R.M."/>
            <person name="Zdobnov E.M."/>
            <person name="James P.J."/>
            <person name="Bagnall N.H."/>
            <person name="Kotze A.C."/>
            <person name="Gibbs R.A."/>
            <person name="Richards S."/>
            <person name="Batterham P."/>
            <person name="Gasser R.B."/>
        </authorList>
    </citation>
    <scope>NUCLEOTIDE SEQUENCE [LARGE SCALE GENOMIC DNA]</scope>
    <source>
        <strain evidence="5 6">LS</strain>
        <tissue evidence="5">Full body</tissue>
    </source>
</reference>
<evidence type="ECO:0000256" key="3">
    <source>
        <dbReference type="SAM" id="MobiDB-lite"/>
    </source>
</evidence>
<feature type="domain" description="Rab-GAP TBC" evidence="4">
    <location>
        <begin position="294"/>
        <end position="521"/>
    </location>
</feature>
<organism evidence="5 6">
    <name type="scientific">Lucilia cuprina</name>
    <name type="common">Green bottle fly</name>
    <name type="synonym">Australian sheep blowfly</name>
    <dbReference type="NCBI Taxonomy" id="7375"/>
    <lineage>
        <taxon>Eukaryota</taxon>
        <taxon>Metazoa</taxon>
        <taxon>Ecdysozoa</taxon>
        <taxon>Arthropoda</taxon>
        <taxon>Hexapoda</taxon>
        <taxon>Insecta</taxon>
        <taxon>Pterygota</taxon>
        <taxon>Neoptera</taxon>
        <taxon>Endopterygota</taxon>
        <taxon>Diptera</taxon>
        <taxon>Brachycera</taxon>
        <taxon>Muscomorpha</taxon>
        <taxon>Oestroidea</taxon>
        <taxon>Calliphoridae</taxon>
        <taxon>Luciliinae</taxon>
        <taxon>Lucilia</taxon>
    </lineage>
</organism>
<dbReference type="EMBL" id="JRES01000301">
    <property type="protein sequence ID" value="KNC32601.1"/>
    <property type="molecule type" value="Genomic_DNA"/>
</dbReference>
<keyword evidence="6" id="KW-1185">Reference proteome</keyword>
<comment type="caution">
    <text evidence="5">The sequence shown here is derived from an EMBL/GenBank/DDBJ whole genome shotgun (WGS) entry which is preliminary data.</text>
</comment>
<sequence>MDNNVDRVNNTSTIAAANNLTTTTLLSSSSSSATTAAAASAAQSQFPSNQPILLVPTTTTLATTNSFWKNSNRIVPGRPSPKKINPVSATETGSSGGGMMATFRDYQNSVSDAWDTGDDEFCIISSAAMQQQQQQQQQHRNTDGLINKNDPRISRQVSQTLAQNVIEIHKTSASNASAVGHNAGHIMSNNNPMPPNQQQLQQQSYDGKCAANKQQPLQQQQHNENPNKKECKMETQEQRPRIRHIQALPGRPQLQKFTTNNQDSEYETKIEKFELLLDSPLLDLVALKKLSWSGIPRKMRGISWRLLSKYLPPSGERRNAVLESKRQGYQDLRQNYFKVDSQDESQQDTYRQIHIDVPRMNPQISLFQQKLVQEMFERVLFIWSIRHPASGYVQGINDLVTPFFIVFLQEQLPPGTDIEKFDMNSLSVEIRDAIEADSFWCLSKFLDCIQDNYIFAQLGIQEKVNQLKDLIQRIDGTLHRHLQSHGVDYLQFSFRWMNNLLTRELPLHCTIRLWDTYLAESDGFALFHLYVCAAFLLHWKEELMQQNDFQGLLLLLQNLPTHNWSDRQINVLVAEAFRLKFTYADAPKHLEAKS</sequence>
<accession>A0A0L0CK22</accession>
<gene>
    <name evidence="5" type="ORF">FF38_13106</name>
</gene>
<feature type="region of interest" description="Disordered" evidence="3">
    <location>
        <begin position="180"/>
        <end position="203"/>
    </location>
</feature>
<dbReference type="FunFam" id="1.10.472.80:FF:000001">
    <property type="entry name" value="TBC1 domain family member 22B"/>
    <property type="match status" value="1"/>
</dbReference>
<feature type="region of interest" description="Disordered" evidence="3">
    <location>
        <begin position="129"/>
        <end position="149"/>
    </location>
</feature>
<feature type="region of interest" description="Disordered" evidence="3">
    <location>
        <begin position="72"/>
        <end position="98"/>
    </location>
</feature>
<dbReference type="AlphaFoldDB" id="A0A0L0CK22"/>
<dbReference type="PROSITE" id="PS50086">
    <property type="entry name" value="TBC_RABGAP"/>
    <property type="match status" value="1"/>
</dbReference>
<name>A0A0L0CK22_LUCCU</name>
<evidence type="ECO:0000259" key="4">
    <source>
        <dbReference type="PROSITE" id="PS50086"/>
    </source>
</evidence>
<evidence type="ECO:0000313" key="6">
    <source>
        <dbReference type="Proteomes" id="UP000037069"/>
    </source>
</evidence>
<dbReference type="OrthoDB" id="26371at2759"/>
<keyword evidence="1" id="KW-0343">GTPase activation</keyword>
<dbReference type="PANTHER" id="PTHR22957">
    <property type="entry name" value="TBC1 DOMAIN FAMILY MEMBER GTPASE-ACTIVATING PROTEIN"/>
    <property type="match status" value="1"/>
</dbReference>
<dbReference type="InterPro" id="IPR000195">
    <property type="entry name" value="Rab-GAP-TBC_dom"/>
</dbReference>
<dbReference type="InterPro" id="IPR035969">
    <property type="entry name" value="Rab-GAP_TBC_sf"/>
</dbReference>
<dbReference type="Gene3D" id="1.10.472.80">
    <property type="entry name" value="Ypt/Rab-GAP domain of gyp1p, domain 3"/>
    <property type="match status" value="1"/>
</dbReference>
<dbReference type="FunFam" id="1.10.8.270:FF:000004">
    <property type="entry name" value="TBC1 domain family, member 22B"/>
    <property type="match status" value="1"/>
</dbReference>
<evidence type="ECO:0000256" key="2">
    <source>
        <dbReference type="ARBA" id="ARBA00043879"/>
    </source>
</evidence>
<protein>
    <recommendedName>
        <fullName evidence="4">Rab-GAP TBC domain-containing protein</fullName>
    </recommendedName>
</protein>
<dbReference type="PANTHER" id="PTHR22957:SF26">
    <property type="entry name" value="LD44506P"/>
    <property type="match status" value="1"/>
</dbReference>
<dbReference type="SUPFAM" id="SSF47923">
    <property type="entry name" value="Ypt/Rab-GAP domain of gyp1p"/>
    <property type="match status" value="2"/>
</dbReference>
<evidence type="ECO:0000256" key="1">
    <source>
        <dbReference type="ARBA" id="ARBA00022468"/>
    </source>
</evidence>